<reference evidence="5 6" key="1">
    <citation type="submission" date="2024-09" db="EMBL/GenBank/DDBJ databases">
        <authorList>
            <person name="Sun Q."/>
            <person name="Mori K."/>
        </authorList>
    </citation>
    <scope>NUCLEOTIDE SEQUENCE [LARGE SCALE GENOMIC DNA]</scope>
    <source>
        <strain evidence="5 6">TBRC 7907</strain>
    </source>
</reference>
<evidence type="ECO:0000256" key="1">
    <source>
        <dbReference type="ARBA" id="ARBA00004496"/>
    </source>
</evidence>
<dbReference type="EMBL" id="JBHLZU010000010">
    <property type="protein sequence ID" value="MFB9904650.1"/>
    <property type="molecule type" value="Genomic_DNA"/>
</dbReference>
<organism evidence="5 6">
    <name type="scientific">Allokutzneria oryzae</name>
    <dbReference type="NCBI Taxonomy" id="1378989"/>
    <lineage>
        <taxon>Bacteria</taxon>
        <taxon>Bacillati</taxon>
        <taxon>Actinomycetota</taxon>
        <taxon>Actinomycetes</taxon>
        <taxon>Pseudonocardiales</taxon>
        <taxon>Pseudonocardiaceae</taxon>
        <taxon>Allokutzneria</taxon>
    </lineage>
</organism>
<evidence type="ECO:0000256" key="3">
    <source>
        <dbReference type="ARBA" id="ARBA00022490"/>
    </source>
</evidence>
<accession>A0ABV5ZW60</accession>
<dbReference type="Pfam" id="PF14011">
    <property type="entry name" value="ESX-1_EspG"/>
    <property type="match status" value="1"/>
</dbReference>
<gene>
    <name evidence="5" type="ORF">ACFFQA_11980</name>
</gene>
<keyword evidence="3" id="KW-0963">Cytoplasm</keyword>
<dbReference type="Proteomes" id="UP001589693">
    <property type="component" value="Unassembled WGS sequence"/>
</dbReference>
<sequence length="240" mass="25481">MDVWLSEVELDVLWESVDLGEPPLVLDVPSPGATHAERAHIVRRTWDGLAERGVPTAVVQDQLRTPATGRRSFELRAWLDGEVRVLLSADGDSAVLAVLAQGGCTLRSLPSTDLAGRIVSVLPDVPAGRGVSVNVPVASFAAAGQKHRGSDIAEALARDGLSLSDARVLVSMCEGITRRGQFAATWRTSQGSRERAGHVVGFHENASGRYLALRRGDYLTVAPVDATRLSGELTGLFAGV</sequence>
<name>A0ABV5ZW60_9PSEU</name>
<evidence type="ECO:0000256" key="4">
    <source>
        <dbReference type="ARBA" id="ARBA00023186"/>
    </source>
</evidence>
<protein>
    <submittedName>
        <fullName evidence="5">ESX secretion-associated protein EspG</fullName>
    </submittedName>
</protein>
<keyword evidence="6" id="KW-1185">Reference proteome</keyword>
<comment type="similarity">
    <text evidence="2">Belongs to the EspG family.</text>
</comment>
<comment type="caution">
    <text evidence="5">The sequence shown here is derived from an EMBL/GenBank/DDBJ whole genome shotgun (WGS) entry which is preliminary data.</text>
</comment>
<evidence type="ECO:0000313" key="5">
    <source>
        <dbReference type="EMBL" id="MFB9904650.1"/>
    </source>
</evidence>
<keyword evidence="4" id="KW-0143">Chaperone</keyword>
<dbReference type="InterPro" id="IPR025734">
    <property type="entry name" value="EspG"/>
</dbReference>
<evidence type="ECO:0000313" key="6">
    <source>
        <dbReference type="Proteomes" id="UP001589693"/>
    </source>
</evidence>
<dbReference type="RefSeq" id="WP_377851856.1">
    <property type="nucleotide sequence ID" value="NZ_JBHLZU010000010.1"/>
</dbReference>
<proteinExistence type="inferred from homology"/>
<comment type="subcellular location">
    <subcellularLocation>
        <location evidence="1">Cytoplasm</location>
    </subcellularLocation>
</comment>
<evidence type="ECO:0000256" key="2">
    <source>
        <dbReference type="ARBA" id="ARBA00006411"/>
    </source>
</evidence>